<evidence type="ECO:0000256" key="4">
    <source>
        <dbReference type="ARBA" id="ARBA00023136"/>
    </source>
</evidence>
<dbReference type="InterPro" id="IPR011012">
    <property type="entry name" value="Longin-like_dom_sf"/>
</dbReference>
<gene>
    <name evidence="7" type="ORF">LOD99_3687</name>
</gene>
<dbReference type="InterPro" id="IPR036168">
    <property type="entry name" value="AP2_Mu_C_sf"/>
</dbReference>
<dbReference type="InterPro" id="IPR050431">
    <property type="entry name" value="Adaptor_comp_med_subunit"/>
</dbReference>
<sequence>MIGGVFIYNFKGEVLISRQYRDDISRQAADAFRVTVIHARQAIRSPVVSIARINFCWMKRNNVWIAAASKQNLHVALVFELLNKLLDLFSSYFGSVSDESIKNNFVLIYELLDEVLDFGYPQRTDVATLKSLITQTGTKIGTIEEQREITKELTGQIGWRKENIKYKKNELFLDVLEDVNLLMSAQGQVLSNHVSGRVVMKSYLSGMPECKFGMNDKIMLEKHSKPQTMDGPKKSQTGLNTIIIFFLIHARKSHWNANTA</sequence>
<evidence type="ECO:0000256" key="1">
    <source>
        <dbReference type="ARBA" id="ARBA00004277"/>
    </source>
</evidence>
<accession>A0AAV7JXM8</accession>
<dbReference type="SUPFAM" id="SSF49447">
    <property type="entry name" value="Second domain of Mu2 adaptin subunit (ap50) of ap2 adaptor"/>
    <property type="match status" value="1"/>
</dbReference>
<dbReference type="GO" id="GO:0016192">
    <property type="term" value="P:vesicle-mediated transport"/>
    <property type="evidence" value="ECO:0007669"/>
    <property type="project" value="InterPro"/>
</dbReference>
<dbReference type="InterPro" id="IPR022775">
    <property type="entry name" value="AP_mu_sigma_su"/>
</dbReference>
<dbReference type="AlphaFoldDB" id="A0AAV7JXM8"/>
<keyword evidence="5" id="KW-0168">Coated pit</keyword>
<dbReference type="Pfam" id="PF00928">
    <property type="entry name" value="Adap_comp_sub"/>
    <property type="match status" value="1"/>
</dbReference>
<keyword evidence="2" id="KW-0813">Transport</keyword>
<dbReference type="PANTHER" id="PTHR10529">
    <property type="entry name" value="AP COMPLEX SUBUNIT MU"/>
    <property type="match status" value="1"/>
</dbReference>
<feature type="domain" description="MHD" evidence="6">
    <location>
        <begin position="168"/>
        <end position="260"/>
    </location>
</feature>
<protein>
    <submittedName>
        <fullName evidence="7">AP-2 complex subunit mu</fullName>
    </submittedName>
</protein>
<keyword evidence="4" id="KW-0472">Membrane</keyword>
<comment type="subcellular location">
    <subcellularLocation>
        <location evidence="1">Membrane</location>
        <location evidence="1">Coated pit</location>
        <topology evidence="1">Peripheral membrane protein</topology>
        <orientation evidence="1">Cytoplasmic side</orientation>
    </subcellularLocation>
</comment>
<evidence type="ECO:0000313" key="8">
    <source>
        <dbReference type="Proteomes" id="UP001165289"/>
    </source>
</evidence>
<dbReference type="InterPro" id="IPR028565">
    <property type="entry name" value="MHD"/>
</dbReference>
<dbReference type="Gene3D" id="2.60.40.1170">
    <property type="entry name" value="Mu homology domain, subdomain B"/>
    <property type="match status" value="1"/>
</dbReference>
<keyword evidence="3" id="KW-0653">Protein transport</keyword>
<dbReference type="GO" id="GO:0005905">
    <property type="term" value="C:clathrin-coated pit"/>
    <property type="evidence" value="ECO:0007669"/>
    <property type="project" value="UniProtKB-KW"/>
</dbReference>
<keyword evidence="8" id="KW-1185">Reference proteome</keyword>
<dbReference type="InterPro" id="IPR043532">
    <property type="entry name" value="AP2_Mu_N"/>
</dbReference>
<reference evidence="7 8" key="1">
    <citation type="journal article" date="2023" name="BMC Biol.">
        <title>The compact genome of the sponge Oopsacas minuta (Hexactinellida) is lacking key metazoan core genes.</title>
        <authorList>
            <person name="Santini S."/>
            <person name="Schenkelaars Q."/>
            <person name="Jourda C."/>
            <person name="Duchesne M."/>
            <person name="Belahbib H."/>
            <person name="Rocher C."/>
            <person name="Selva M."/>
            <person name="Riesgo A."/>
            <person name="Vervoort M."/>
            <person name="Leys S.P."/>
            <person name="Kodjabachian L."/>
            <person name="Le Bivic A."/>
            <person name="Borchiellini C."/>
            <person name="Claverie J.M."/>
            <person name="Renard E."/>
        </authorList>
    </citation>
    <scope>NUCLEOTIDE SEQUENCE [LARGE SCALE GENOMIC DNA]</scope>
    <source>
        <strain evidence="7">SPO-2</strain>
    </source>
</reference>
<dbReference type="InterPro" id="IPR001392">
    <property type="entry name" value="Clathrin_mu"/>
</dbReference>
<organism evidence="7 8">
    <name type="scientific">Oopsacas minuta</name>
    <dbReference type="NCBI Taxonomy" id="111878"/>
    <lineage>
        <taxon>Eukaryota</taxon>
        <taxon>Metazoa</taxon>
        <taxon>Porifera</taxon>
        <taxon>Hexactinellida</taxon>
        <taxon>Hexasterophora</taxon>
        <taxon>Lyssacinosida</taxon>
        <taxon>Leucopsacidae</taxon>
        <taxon>Oopsacas</taxon>
    </lineage>
</organism>
<dbReference type="CDD" id="cd14836">
    <property type="entry name" value="AP2_Mu_N"/>
    <property type="match status" value="1"/>
</dbReference>
<proteinExistence type="predicted"/>
<name>A0AAV7JXM8_9METZ</name>
<comment type="caution">
    <text evidence="7">The sequence shown here is derived from an EMBL/GenBank/DDBJ whole genome shotgun (WGS) entry which is preliminary data.</text>
</comment>
<evidence type="ECO:0000313" key="7">
    <source>
        <dbReference type="EMBL" id="KAI6653468.1"/>
    </source>
</evidence>
<evidence type="ECO:0000256" key="2">
    <source>
        <dbReference type="ARBA" id="ARBA00022448"/>
    </source>
</evidence>
<dbReference type="Proteomes" id="UP001165289">
    <property type="component" value="Unassembled WGS sequence"/>
</dbReference>
<dbReference type="Pfam" id="PF01217">
    <property type="entry name" value="Clat_adaptor_s"/>
    <property type="match status" value="1"/>
</dbReference>
<dbReference type="EMBL" id="JAKMXF010000277">
    <property type="protein sequence ID" value="KAI6653468.1"/>
    <property type="molecule type" value="Genomic_DNA"/>
</dbReference>
<dbReference type="GO" id="GO:0006886">
    <property type="term" value="P:intracellular protein transport"/>
    <property type="evidence" value="ECO:0007669"/>
    <property type="project" value="InterPro"/>
</dbReference>
<dbReference type="FunFam" id="3.30.450.60:FF:000002">
    <property type="entry name" value="AP-2 complex subunit mu, putative"/>
    <property type="match status" value="1"/>
</dbReference>
<evidence type="ECO:0000256" key="3">
    <source>
        <dbReference type="ARBA" id="ARBA00022927"/>
    </source>
</evidence>
<evidence type="ECO:0000256" key="5">
    <source>
        <dbReference type="ARBA" id="ARBA00023176"/>
    </source>
</evidence>
<dbReference type="Gene3D" id="3.30.450.60">
    <property type="match status" value="1"/>
</dbReference>
<evidence type="ECO:0000259" key="6">
    <source>
        <dbReference type="PROSITE" id="PS51072"/>
    </source>
</evidence>
<dbReference type="GO" id="GO:0030131">
    <property type="term" value="C:clathrin adaptor complex"/>
    <property type="evidence" value="ECO:0007669"/>
    <property type="project" value="InterPro"/>
</dbReference>
<dbReference type="PROSITE" id="PS51072">
    <property type="entry name" value="MHD"/>
    <property type="match status" value="1"/>
</dbReference>
<dbReference type="PRINTS" id="PR00314">
    <property type="entry name" value="CLATHRINADPT"/>
</dbReference>
<dbReference type="SUPFAM" id="SSF64356">
    <property type="entry name" value="SNARE-like"/>
    <property type="match status" value="1"/>
</dbReference>